<dbReference type="AlphaFoldDB" id="A0A4R6A7M9"/>
<evidence type="ECO:0000313" key="4">
    <source>
        <dbReference type="EMBL" id="TDL78198.1"/>
    </source>
</evidence>
<dbReference type="InterPro" id="IPR011033">
    <property type="entry name" value="PRC_barrel-like_sf"/>
</dbReference>
<evidence type="ECO:0000259" key="3">
    <source>
        <dbReference type="PROSITE" id="PS50213"/>
    </source>
</evidence>
<accession>A0A4R6A7M9</accession>
<dbReference type="InterPro" id="IPR036378">
    <property type="entry name" value="FAS1_dom_sf"/>
</dbReference>
<dbReference type="EMBL" id="SNAA01000013">
    <property type="protein sequence ID" value="TDL78198.1"/>
    <property type="molecule type" value="Genomic_DNA"/>
</dbReference>
<dbReference type="PROSITE" id="PS50213">
    <property type="entry name" value="FAS1"/>
    <property type="match status" value="1"/>
</dbReference>
<dbReference type="InterPro" id="IPR027275">
    <property type="entry name" value="PRC-brl_dom"/>
</dbReference>
<dbReference type="SUPFAM" id="SSF82153">
    <property type="entry name" value="FAS1 domain"/>
    <property type="match status" value="1"/>
</dbReference>
<dbReference type="Pfam" id="PF02469">
    <property type="entry name" value="Fasciclin"/>
    <property type="match status" value="1"/>
</dbReference>
<protein>
    <recommendedName>
        <fullName evidence="3">FAS1 domain-containing protein</fullName>
    </recommendedName>
</protein>
<dbReference type="InterPro" id="IPR000782">
    <property type="entry name" value="FAS1_domain"/>
</dbReference>
<organism evidence="4 5">
    <name type="scientific">Palleronia sediminis</name>
    <dbReference type="NCBI Taxonomy" id="2547833"/>
    <lineage>
        <taxon>Bacteria</taxon>
        <taxon>Pseudomonadati</taxon>
        <taxon>Pseudomonadota</taxon>
        <taxon>Alphaproteobacteria</taxon>
        <taxon>Rhodobacterales</taxon>
        <taxon>Roseobacteraceae</taxon>
        <taxon>Palleronia</taxon>
    </lineage>
</organism>
<name>A0A4R6A7M9_9RHOB</name>
<proteinExistence type="predicted"/>
<comment type="caution">
    <text evidence="4">The sequence shown here is derived from an EMBL/GenBank/DDBJ whole genome shotgun (WGS) entry which is preliminary data.</text>
</comment>
<sequence length="360" mass="36695">MRFVPVLALAVFGPVSALAQDFGGDAIEGGVTRALQEDGRFDRFMQIVTAAELGRTVELGRTIFAPVDGAFDRLPADLAGIADRDLLGRIVRLHLVNEGPFRSTGLPQSAPSDLGVDLSFGVGTVAVTGGGTSASIVDADLAAGLATVHAIDDVLLTGEMQDRIAALSQPAPEPRADTEAAGPVPAPADPTEPDAMDDPAGIADDTANPIARSEAQTEAPSLAEDIAASDSGPTEGILPDTAPDDAPPPAPATGDPVGDIPIGGDGLPGRVIALPGPDDTAPPREAMRSVLSLFGRPVLDTDGARLGEISDVEVDIEAQETVVVIAMPGGALRRERLAALTLDTQAGALRLTEEDAANGR</sequence>
<keyword evidence="2" id="KW-0732">Signal</keyword>
<dbReference type="SMART" id="SM00554">
    <property type="entry name" value="FAS1"/>
    <property type="match status" value="1"/>
</dbReference>
<gene>
    <name evidence="4" type="ORF">E2L08_11940</name>
</gene>
<dbReference type="Proteomes" id="UP000295701">
    <property type="component" value="Unassembled WGS sequence"/>
</dbReference>
<dbReference type="Pfam" id="PF05239">
    <property type="entry name" value="PRC"/>
    <property type="match status" value="1"/>
</dbReference>
<feature type="signal peptide" evidence="2">
    <location>
        <begin position="1"/>
        <end position="19"/>
    </location>
</feature>
<evidence type="ECO:0000313" key="5">
    <source>
        <dbReference type="Proteomes" id="UP000295701"/>
    </source>
</evidence>
<feature type="region of interest" description="Disordered" evidence="1">
    <location>
        <begin position="227"/>
        <end position="282"/>
    </location>
</feature>
<dbReference type="Gene3D" id="2.30.30.240">
    <property type="entry name" value="PRC-barrel domain"/>
    <property type="match status" value="1"/>
</dbReference>
<evidence type="ECO:0000256" key="2">
    <source>
        <dbReference type="SAM" id="SignalP"/>
    </source>
</evidence>
<dbReference type="OrthoDB" id="7889177at2"/>
<feature type="chain" id="PRO_5020386379" description="FAS1 domain-containing protein" evidence="2">
    <location>
        <begin position="20"/>
        <end position="360"/>
    </location>
</feature>
<dbReference type="Gene3D" id="2.30.180.10">
    <property type="entry name" value="FAS1 domain"/>
    <property type="match status" value="1"/>
</dbReference>
<dbReference type="SUPFAM" id="SSF50346">
    <property type="entry name" value="PRC-barrel domain"/>
    <property type="match status" value="1"/>
</dbReference>
<feature type="domain" description="FAS1" evidence="3">
    <location>
        <begin position="28"/>
        <end position="155"/>
    </location>
</feature>
<keyword evidence="5" id="KW-1185">Reference proteome</keyword>
<feature type="region of interest" description="Disordered" evidence="1">
    <location>
        <begin position="167"/>
        <end position="206"/>
    </location>
</feature>
<evidence type="ECO:0000256" key="1">
    <source>
        <dbReference type="SAM" id="MobiDB-lite"/>
    </source>
</evidence>
<reference evidence="4 5" key="1">
    <citation type="submission" date="2019-03" db="EMBL/GenBank/DDBJ databases">
        <title>Primorskyibacter sp. SS33 isolated from sediments.</title>
        <authorList>
            <person name="Xunke S."/>
        </authorList>
    </citation>
    <scope>NUCLEOTIDE SEQUENCE [LARGE SCALE GENOMIC DNA]</scope>
    <source>
        <strain evidence="4 5">SS33</strain>
    </source>
</reference>